<dbReference type="Pfam" id="PF00179">
    <property type="entry name" value="UQ_con"/>
    <property type="match status" value="1"/>
</dbReference>
<gene>
    <name evidence="8" type="ORF">RGQ29_018333</name>
</gene>
<sequence length="143" mass="16121">MTIELKKFEKDPPDSCSVGLMDKDMCHWQGTIVGPAESSFAGGLFLVHLHFSPDYPDRPPKVKTHIKGFTPNIDSYGTIGLDILKEKWSPDLSISRVLLSIFSLLADPNFDDPLVPEIAHMYKTDRVKHETTARSWTQKYAMA</sequence>
<comment type="catalytic activity">
    <reaction evidence="1">
        <text>S-ubiquitinyl-[E1 ubiquitin-activating enzyme]-L-cysteine + [E2 ubiquitin-conjugating enzyme]-L-cysteine = [E1 ubiquitin-activating enzyme]-L-cysteine + S-ubiquitinyl-[E2 ubiquitin-conjugating enzyme]-L-cysteine.</text>
        <dbReference type="EC" id="2.3.2.23"/>
    </reaction>
</comment>
<dbReference type="PANTHER" id="PTHR24068">
    <property type="entry name" value="UBIQUITIN-CONJUGATING ENZYME E2"/>
    <property type="match status" value="1"/>
</dbReference>
<evidence type="ECO:0000256" key="1">
    <source>
        <dbReference type="ARBA" id="ARBA00000485"/>
    </source>
</evidence>
<evidence type="ECO:0000256" key="4">
    <source>
        <dbReference type="ARBA" id="ARBA00022741"/>
    </source>
</evidence>
<keyword evidence="6" id="KW-0067">ATP-binding</keyword>
<dbReference type="FunFam" id="3.10.110.10:FF:000101">
    <property type="entry name" value="Ubiquitin-conjugating enzyme E2 D2"/>
    <property type="match status" value="1"/>
</dbReference>
<protein>
    <recommendedName>
        <fullName evidence="7">UBC core domain-containing protein</fullName>
    </recommendedName>
</protein>
<proteinExistence type="predicted"/>
<evidence type="ECO:0000256" key="5">
    <source>
        <dbReference type="ARBA" id="ARBA00022786"/>
    </source>
</evidence>
<keyword evidence="9" id="KW-1185">Reference proteome</keyword>
<evidence type="ECO:0000313" key="8">
    <source>
        <dbReference type="EMBL" id="KAK4594607.1"/>
    </source>
</evidence>
<reference evidence="8 9" key="1">
    <citation type="journal article" date="2023" name="G3 (Bethesda)">
        <title>A haplotype-resolved chromosome-scale genome for Quercus rubra L. provides insights into the genetics of adaptive traits for red oak species.</title>
        <authorList>
            <person name="Kapoor B."/>
            <person name="Jenkins J."/>
            <person name="Schmutz J."/>
            <person name="Zhebentyayeva T."/>
            <person name="Kuelheim C."/>
            <person name="Coggeshall M."/>
            <person name="Heim C."/>
            <person name="Lasky J.R."/>
            <person name="Leites L."/>
            <person name="Islam-Faridi N."/>
            <person name="Romero-Severson J."/>
            <person name="DeLeo V.L."/>
            <person name="Lucas S.M."/>
            <person name="Lazic D."/>
            <person name="Gailing O."/>
            <person name="Carlson J."/>
            <person name="Staton M."/>
        </authorList>
    </citation>
    <scope>NUCLEOTIDE SEQUENCE [LARGE SCALE GENOMIC DNA]</scope>
    <source>
        <strain evidence="8">Pseudo-F2</strain>
    </source>
</reference>
<dbReference type="Proteomes" id="UP001324115">
    <property type="component" value="Unassembled WGS sequence"/>
</dbReference>
<dbReference type="SUPFAM" id="SSF54495">
    <property type="entry name" value="UBC-like"/>
    <property type="match status" value="1"/>
</dbReference>
<evidence type="ECO:0000256" key="6">
    <source>
        <dbReference type="ARBA" id="ARBA00022840"/>
    </source>
</evidence>
<accession>A0AAN7FIG0</accession>
<dbReference type="PROSITE" id="PS50127">
    <property type="entry name" value="UBC_2"/>
    <property type="match status" value="1"/>
</dbReference>
<dbReference type="SMART" id="SM00212">
    <property type="entry name" value="UBCc"/>
    <property type="match status" value="1"/>
</dbReference>
<dbReference type="AlphaFoldDB" id="A0AAN7FIG0"/>
<dbReference type="InterPro" id="IPR016135">
    <property type="entry name" value="UBQ-conjugating_enzyme/RWD"/>
</dbReference>
<evidence type="ECO:0000256" key="3">
    <source>
        <dbReference type="ARBA" id="ARBA00022679"/>
    </source>
</evidence>
<dbReference type="GO" id="GO:0005524">
    <property type="term" value="F:ATP binding"/>
    <property type="evidence" value="ECO:0007669"/>
    <property type="project" value="UniProtKB-KW"/>
</dbReference>
<dbReference type="InterPro" id="IPR000608">
    <property type="entry name" value="UBC"/>
</dbReference>
<evidence type="ECO:0000313" key="9">
    <source>
        <dbReference type="Proteomes" id="UP001324115"/>
    </source>
</evidence>
<dbReference type="Gene3D" id="3.10.110.10">
    <property type="entry name" value="Ubiquitin Conjugating Enzyme"/>
    <property type="match status" value="1"/>
</dbReference>
<keyword evidence="3" id="KW-0808">Transferase</keyword>
<keyword evidence="4" id="KW-0547">Nucleotide-binding</keyword>
<dbReference type="GO" id="GO:0061631">
    <property type="term" value="F:ubiquitin conjugating enzyme activity"/>
    <property type="evidence" value="ECO:0007669"/>
    <property type="project" value="UniProtKB-EC"/>
</dbReference>
<organism evidence="8 9">
    <name type="scientific">Quercus rubra</name>
    <name type="common">Northern red oak</name>
    <name type="synonym">Quercus borealis</name>
    <dbReference type="NCBI Taxonomy" id="3512"/>
    <lineage>
        <taxon>Eukaryota</taxon>
        <taxon>Viridiplantae</taxon>
        <taxon>Streptophyta</taxon>
        <taxon>Embryophyta</taxon>
        <taxon>Tracheophyta</taxon>
        <taxon>Spermatophyta</taxon>
        <taxon>Magnoliopsida</taxon>
        <taxon>eudicotyledons</taxon>
        <taxon>Gunneridae</taxon>
        <taxon>Pentapetalae</taxon>
        <taxon>rosids</taxon>
        <taxon>fabids</taxon>
        <taxon>Fagales</taxon>
        <taxon>Fagaceae</taxon>
        <taxon>Quercus</taxon>
    </lineage>
</organism>
<evidence type="ECO:0000259" key="7">
    <source>
        <dbReference type="PROSITE" id="PS50127"/>
    </source>
</evidence>
<name>A0AAN7FIG0_QUERU</name>
<keyword evidence="5" id="KW-0833">Ubl conjugation pathway</keyword>
<evidence type="ECO:0000256" key="2">
    <source>
        <dbReference type="ARBA" id="ARBA00004906"/>
    </source>
</evidence>
<comment type="caution">
    <text evidence="8">The sequence shown here is derived from an EMBL/GenBank/DDBJ whole genome shotgun (WGS) entry which is preliminary data.</text>
</comment>
<dbReference type="EMBL" id="JAXUIC010000004">
    <property type="protein sequence ID" value="KAK4594607.1"/>
    <property type="molecule type" value="Genomic_DNA"/>
</dbReference>
<feature type="domain" description="UBC core" evidence="7">
    <location>
        <begin position="1"/>
        <end position="142"/>
    </location>
</feature>
<comment type="pathway">
    <text evidence="2">Protein modification; protein ubiquitination.</text>
</comment>